<dbReference type="InterPro" id="IPR055558">
    <property type="entry name" value="DUF7134"/>
</dbReference>
<dbReference type="InterPro" id="IPR011712">
    <property type="entry name" value="Sig_transdc_His_kin_sub3_dim/P"/>
</dbReference>
<keyword evidence="10" id="KW-0472">Membrane</keyword>
<dbReference type="Proteomes" id="UP001499954">
    <property type="component" value="Unassembled WGS sequence"/>
</dbReference>
<evidence type="ECO:0000256" key="6">
    <source>
        <dbReference type="ARBA" id="ARBA00022777"/>
    </source>
</evidence>
<evidence type="ECO:0000313" key="13">
    <source>
        <dbReference type="Proteomes" id="UP001499954"/>
    </source>
</evidence>
<dbReference type="SMART" id="SM00387">
    <property type="entry name" value="HATPase_c"/>
    <property type="match status" value="1"/>
</dbReference>
<proteinExistence type="predicted"/>
<evidence type="ECO:0000256" key="9">
    <source>
        <dbReference type="SAM" id="MobiDB-lite"/>
    </source>
</evidence>
<dbReference type="Gene3D" id="3.30.565.10">
    <property type="entry name" value="Histidine kinase-like ATPase, C-terminal domain"/>
    <property type="match status" value="1"/>
</dbReference>
<dbReference type="RefSeq" id="WP_344315641.1">
    <property type="nucleotide sequence ID" value="NZ_BAAAMK010000008.1"/>
</dbReference>
<evidence type="ECO:0000256" key="8">
    <source>
        <dbReference type="ARBA" id="ARBA00023012"/>
    </source>
</evidence>
<accession>A0ABN2QZN1</accession>
<evidence type="ECO:0000256" key="5">
    <source>
        <dbReference type="ARBA" id="ARBA00022741"/>
    </source>
</evidence>
<organism evidence="12 13">
    <name type="scientific">Agromyces allii</name>
    <dbReference type="NCBI Taxonomy" id="393607"/>
    <lineage>
        <taxon>Bacteria</taxon>
        <taxon>Bacillati</taxon>
        <taxon>Actinomycetota</taxon>
        <taxon>Actinomycetes</taxon>
        <taxon>Micrococcales</taxon>
        <taxon>Microbacteriaceae</taxon>
        <taxon>Agromyces</taxon>
    </lineage>
</organism>
<comment type="catalytic activity">
    <reaction evidence="1">
        <text>ATP + protein L-histidine = ADP + protein N-phospho-L-histidine.</text>
        <dbReference type="EC" id="2.7.13.3"/>
    </reaction>
</comment>
<dbReference type="EC" id="2.7.13.3" evidence="2"/>
<evidence type="ECO:0000256" key="7">
    <source>
        <dbReference type="ARBA" id="ARBA00022840"/>
    </source>
</evidence>
<evidence type="ECO:0000256" key="1">
    <source>
        <dbReference type="ARBA" id="ARBA00000085"/>
    </source>
</evidence>
<sequence>MTSPLRSLWSAPAAVPPPPRRVWRDWALVGVLVPLVVVEAALRPEVPWRWAWGVALLALVPTLLWRRTRPFTMLAIAFGAGTAFGLATGDDPQLFTTAYFLVLVYAVMRWGSGRAMLGGGALVLGGWALSLATGAPSIADLIGSAAVVVTTWSLGLAFRWRAGARARELDRMRLLEREQLARDLHDTVAHHVSAIAIQAQAGLAVADRDPDAAAHVLRTIELEASRTLDEMRSMVRVLRRDGGPGRTGDAGDPGVDAAERSPAPSAGDVRRLAASATGPGDLDVEVTVAGDLEALPPAVGAAVFRLAQEAVTNARRHAPGANRVDVDVTVDGSGVQLEVRDDGRPVASARPGYGITGMIERASLLGGTCTAGPVAPAPGGDADDATNGWRVSAVLPREAWTETTT</sequence>
<keyword evidence="6 12" id="KW-0418">Kinase</keyword>
<evidence type="ECO:0000259" key="11">
    <source>
        <dbReference type="SMART" id="SM00387"/>
    </source>
</evidence>
<dbReference type="GO" id="GO:0016301">
    <property type="term" value="F:kinase activity"/>
    <property type="evidence" value="ECO:0007669"/>
    <property type="project" value="UniProtKB-KW"/>
</dbReference>
<dbReference type="InterPro" id="IPR050482">
    <property type="entry name" value="Sensor_HK_TwoCompSys"/>
</dbReference>
<dbReference type="PANTHER" id="PTHR24421:SF10">
    <property type="entry name" value="NITRATE_NITRITE SENSOR PROTEIN NARQ"/>
    <property type="match status" value="1"/>
</dbReference>
<evidence type="ECO:0000256" key="4">
    <source>
        <dbReference type="ARBA" id="ARBA00022679"/>
    </source>
</evidence>
<dbReference type="CDD" id="cd16917">
    <property type="entry name" value="HATPase_UhpB-NarQ-NarX-like"/>
    <property type="match status" value="1"/>
</dbReference>
<dbReference type="EMBL" id="BAAAMK010000008">
    <property type="protein sequence ID" value="GAA1960974.1"/>
    <property type="molecule type" value="Genomic_DNA"/>
</dbReference>
<feature type="transmembrane region" description="Helical" evidence="10">
    <location>
        <begin position="71"/>
        <end position="87"/>
    </location>
</feature>
<feature type="region of interest" description="Disordered" evidence="9">
    <location>
        <begin position="238"/>
        <end position="269"/>
    </location>
</feature>
<name>A0ABN2QZN1_9MICO</name>
<comment type="caution">
    <text evidence="12">The sequence shown here is derived from an EMBL/GenBank/DDBJ whole genome shotgun (WGS) entry which is preliminary data.</text>
</comment>
<feature type="domain" description="Histidine kinase/HSP90-like ATPase" evidence="11">
    <location>
        <begin position="298"/>
        <end position="399"/>
    </location>
</feature>
<dbReference type="Pfam" id="PF07730">
    <property type="entry name" value="HisKA_3"/>
    <property type="match status" value="1"/>
</dbReference>
<dbReference type="SUPFAM" id="SSF55874">
    <property type="entry name" value="ATPase domain of HSP90 chaperone/DNA topoisomerase II/histidine kinase"/>
    <property type="match status" value="1"/>
</dbReference>
<dbReference type="Gene3D" id="1.20.5.1930">
    <property type="match status" value="1"/>
</dbReference>
<keyword evidence="8" id="KW-0902">Two-component regulatory system</keyword>
<evidence type="ECO:0000256" key="2">
    <source>
        <dbReference type="ARBA" id="ARBA00012438"/>
    </source>
</evidence>
<keyword evidence="10" id="KW-1133">Transmembrane helix</keyword>
<feature type="transmembrane region" description="Helical" evidence="10">
    <location>
        <begin position="93"/>
        <end position="108"/>
    </location>
</feature>
<feature type="transmembrane region" description="Helical" evidence="10">
    <location>
        <begin position="48"/>
        <end position="64"/>
    </location>
</feature>
<reference evidence="12 13" key="1">
    <citation type="journal article" date="2019" name="Int. J. Syst. Evol. Microbiol.">
        <title>The Global Catalogue of Microorganisms (GCM) 10K type strain sequencing project: providing services to taxonomists for standard genome sequencing and annotation.</title>
        <authorList>
            <consortium name="The Broad Institute Genomics Platform"/>
            <consortium name="The Broad Institute Genome Sequencing Center for Infectious Disease"/>
            <person name="Wu L."/>
            <person name="Ma J."/>
        </authorList>
    </citation>
    <scope>NUCLEOTIDE SEQUENCE [LARGE SCALE GENOMIC DNA]</scope>
    <source>
        <strain evidence="12 13">JCM 13584</strain>
    </source>
</reference>
<dbReference type="Pfam" id="PF02518">
    <property type="entry name" value="HATPase_c"/>
    <property type="match status" value="1"/>
</dbReference>
<protein>
    <recommendedName>
        <fullName evidence="2">histidine kinase</fullName>
        <ecNumber evidence="2">2.7.13.3</ecNumber>
    </recommendedName>
</protein>
<feature type="transmembrane region" description="Helical" evidence="10">
    <location>
        <begin position="115"/>
        <end position="135"/>
    </location>
</feature>
<dbReference type="PANTHER" id="PTHR24421">
    <property type="entry name" value="NITRATE/NITRITE SENSOR PROTEIN NARX-RELATED"/>
    <property type="match status" value="1"/>
</dbReference>
<keyword evidence="13" id="KW-1185">Reference proteome</keyword>
<gene>
    <name evidence="12" type="ORF">GCM10009717_29620</name>
</gene>
<dbReference type="InterPro" id="IPR003594">
    <property type="entry name" value="HATPase_dom"/>
</dbReference>
<keyword evidence="10" id="KW-0812">Transmembrane</keyword>
<evidence type="ECO:0000256" key="3">
    <source>
        <dbReference type="ARBA" id="ARBA00022553"/>
    </source>
</evidence>
<dbReference type="InterPro" id="IPR036890">
    <property type="entry name" value="HATPase_C_sf"/>
</dbReference>
<keyword evidence="7" id="KW-0067">ATP-binding</keyword>
<dbReference type="Pfam" id="PF23539">
    <property type="entry name" value="DUF7134"/>
    <property type="match status" value="1"/>
</dbReference>
<feature type="transmembrane region" description="Helical" evidence="10">
    <location>
        <begin position="141"/>
        <end position="162"/>
    </location>
</feature>
<keyword evidence="5" id="KW-0547">Nucleotide-binding</keyword>
<keyword evidence="4" id="KW-0808">Transferase</keyword>
<keyword evidence="3" id="KW-0597">Phosphoprotein</keyword>
<evidence type="ECO:0000313" key="12">
    <source>
        <dbReference type="EMBL" id="GAA1960974.1"/>
    </source>
</evidence>
<evidence type="ECO:0000256" key="10">
    <source>
        <dbReference type="SAM" id="Phobius"/>
    </source>
</evidence>